<dbReference type="GO" id="GO:0042781">
    <property type="term" value="F:3'-tRNA processing endoribonuclease activity"/>
    <property type="evidence" value="ECO:0007669"/>
    <property type="project" value="TreeGrafter"/>
</dbReference>
<dbReference type="NCBIfam" id="TIGR02651">
    <property type="entry name" value="RNase_Z"/>
    <property type="match status" value="1"/>
</dbReference>
<evidence type="ECO:0000313" key="12">
    <source>
        <dbReference type="Proteomes" id="UP000004506"/>
    </source>
</evidence>
<reference evidence="12" key="1">
    <citation type="submission" date="2008-04" db="EMBL/GenBank/DDBJ databases">
        <title>Draft genome sequence of Providencia stuartii (ATCC 25827).</title>
        <authorList>
            <person name="Sudarsanam P."/>
            <person name="Ley R."/>
            <person name="Guruge J."/>
            <person name="Turnbaugh P.J."/>
            <person name="Mahowald M."/>
            <person name="Liep D."/>
            <person name="Gordon J."/>
        </authorList>
    </citation>
    <scope>NUCLEOTIDE SEQUENCE [LARGE SCALE GENOMIC DNA]</scope>
    <source>
        <strain evidence="12">ATCC 25827</strain>
    </source>
</reference>
<keyword evidence="4 9" id="KW-0479">Metal-binding</keyword>
<evidence type="ECO:0000256" key="5">
    <source>
        <dbReference type="ARBA" id="ARBA00022759"/>
    </source>
</evidence>
<dbReference type="InterPro" id="IPR001279">
    <property type="entry name" value="Metallo-B-lactamas"/>
</dbReference>
<dbReference type="GO" id="GO:0042802">
    <property type="term" value="F:identical protein binding"/>
    <property type="evidence" value="ECO:0007669"/>
    <property type="project" value="UniProtKB-ARBA"/>
</dbReference>
<dbReference type="GO" id="GO:0004527">
    <property type="term" value="F:exonuclease activity"/>
    <property type="evidence" value="ECO:0007669"/>
    <property type="project" value="UniProtKB-UniRule"/>
</dbReference>
<keyword evidence="3 9" id="KW-0540">Nuclease</keyword>
<dbReference type="EMBL" id="ABJD02000103">
    <property type="protein sequence ID" value="EDU58057.1"/>
    <property type="molecule type" value="Genomic_DNA"/>
</dbReference>
<dbReference type="InterPro" id="IPR013471">
    <property type="entry name" value="RNase_Z/BN"/>
</dbReference>
<reference evidence="12" key="2">
    <citation type="submission" date="2008-04" db="EMBL/GenBank/DDBJ databases">
        <title>Draft genome sequence of Providencia stuartii(ATCC 25827).</title>
        <authorList>
            <person name="Sudarsanam P."/>
            <person name="Ley R."/>
            <person name="Guruge J."/>
            <person name="Turnbaugh P.J."/>
            <person name="Mahowald M."/>
            <person name="Liep D."/>
            <person name="Gordon J."/>
        </authorList>
    </citation>
    <scope>NUCLEOTIDE SEQUENCE [LARGE SCALE GENOMIC DNA]</scope>
    <source>
        <strain evidence="12">ATCC 25827</strain>
    </source>
</reference>
<reference evidence="11 12" key="3">
    <citation type="submission" date="2008-05" db="EMBL/GenBank/DDBJ databases">
        <authorList>
            <person name="Fulton L."/>
            <person name="Clifton S."/>
            <person name="Fulton B."/>
            <person name="Xu J."/>
            <person name="Minx P."/>
            <person name="Pepin K.H."/>
            <person name="Johnson M."/>
            <person name="Thiruvilangam P."/>
            <person name="Bhonagiri V."/>
            <person name="Nash W.E."/>
            <person name="Mardis E.R."/>
            <person name="Wilson R.K."/>
        </authorList>
    </citation>
    <scope>NUCLEOTIDE SEQUENCE [LARGE SCALE GENOMIC DNA]</scope>
    <source>
        <strain evidence="11 12">ATCC 25827</strain>
    </source>
</reference>
<feature type="binding site" evidence="9">
    <location>
        <position position="70"/>
    </location>
    <ligand>
        <name>Zn(2+)</name>
        <dbReference type="ChEBI" id="CHEBI:29105"/>
        <label>1</label>
        <note>catalytic</note>
    </ligand>
</feature>
<evidence type="ECO:0000256" key="4">
    <source>
        <dbReference type="ARBA" id="ARBA00022723"/>
    </source>
</evidence>
<dbReference type="FunFam" id="3.60.15.10:FF:000002">
    <property type="entry name" value="Ribonuclease Z"/>
    <property type="match status" value="1"/>
</dbReference>
<dbReference type="GO" id="GO:0008270">
    <property type="term" value="F:zinc ion binding"/>
    <property type="evidence" value="ECO:0007669"/>
    <property type="project" value="UniProtKB-UniRule"/>
</dbReference>
<sequence>MECEKMELTFLGTSAGVPTKERNVTSMLLNLTGIRKTYWMFDCGEGTQHRILNSVFKAPRIEKIFITHLHGDHIFGLPGLLCSRSMGGSTDPLTLYGPKGLKQYVETVLTLSSSYMTYPLEMIEIEPGQLFDDGELIVTAYPLDHRVECYGYRIEEHPKRGSLDVDKLAQDNIPRGPWMQALKAGETIMLADGRRVNGADYLGKPKPGKVIAIFGDTKPTEQALFLAKNADVMVHETTLENAYHEKANDRGHSTTGQAAQLARDAGVKRFIATHISGRYSAEDMPMLLAECQAIFPNTEIASDYLTIKI</sequence>
<evidence type="ECO:0000256" key="7">
    <source>
        <dbReference type="ARBA" id="ARBA00022833"/>
    </source>
</evidence>
<dbReference type="CDD" id="cd07717">
    <property type="entry name" value="RNaseZ_ZiPD-like_MBL-fold"/>
    <property type="match status" value="1"/>
</dbReference>
<evidence type="ECO:0000256" key="1">
    <source>
        <dbReference type="ARBA" id="ARBA00011738"/>
    </source>
</evidence>
<evidence type="ECO:0000256" key="6">
    <source>
        <dbReference type="ARBA" id="ARBA00022801"/>
    </source>
</evidence>
<dbReference type="NCBIfam" id="NF000801">
    <property type="entry name" value="PRK00055.1-3"/>
    <property type="match status" value="1"/>
</dbReference>
<evidence type="ECO:0000259" key="10">
    <source>
        <dbReference type="Pfam" id="PF12706"/>
    </source>
</evidence>
<feature type="binding site" evidence="9">
    <location>
        <position position="72"/>
    </location>
    <ligand>
        <name>Zn(2+)</name>
        <dbReference type="ChEBI" id="CHEBI:29105"/>
        <label>2</label>
        <note>catalytic</note>
    </ligand>
</feature>
<comment type="subunit">
    <text evidence="1 9">Homodimer.</text>
</comment>
<feature type="domain" description="Metallo-beta-lactamase" evidence="10">
    <location>
        <begin position="207"/>
        <end position="275"/>
    </location>
</feature>
<keyword evidence="5 9" id="KW-0255">Endonuclease</keyword>
<dbReference type="HAMAP" id="MF_01818">
    <property type="entry name" value="RNase_Z_BN"/>
    <property type="match status" value="1"/>
</dbReference>
<dbReference type="EC" id="3.1.-.-" evidence="9"/>
<dbReference type="Gene3D" id="3.60.15.10">
    <property type="entry name" value="Ribonuclease Z/Hydroxyacylglutathione hydrolase-like"/>
    <property type="match status" value="1"/>
</dbReference>
<evidence type="ECO:0000256" key="3">
    <source>
        <dbReference type="ARBA" id="ARBA00022722"/>
    </source>
</evidence>
<evidence type="ECO:0000256" key="2">
    <source>
        <dbReference type="ARBA" id="ARBA00022694"/>
    </source>
</evidence>
<comment type="cofactor">
    <cofactor evidence="9">
        <name>Zn(2+)</name>
        <dbReference type="ChEBI" id="CHEBI:29105"/>
    </cofactor>
    <text evidence="9">Binds 2 Zn(2+) ions.</text>
</comment>
<evidence type="ECO:0000313" key="11">
    <source>
        <dbReference type="EMBL" id="EDU58057.1"/>
    </source>
</evidence>
<keyword evidence="8 9" id="KW-0269">Exonuclease</keyword>
<comment type="function">
    <text evidence="9">Zinc phosphodiesterase, which has both exoribonuclease and endoribonuclease activities.</text>
</comment>
<dbReference type="Pfam" id="PF23023">
    <property type="entry name" value="Anti-Pycsar_Apyc1"/>
    <property type="match status" value="1"/>
</dbReference>
<dbReference type="SUPFAM" id="SSF56281">
    <property type="entry name" value="Metallo-hydrolase/oxidoreductase"/>
    <property type="match status" value="1"/>
</dbReference>
<evidence type="ECO:0000256" key="9">
    <source>
        <dbReference type="HAMAP-Rule" id="MF_01818"/>
    </source>
</evidence>
<dbReference type="PANTHER" id="PTHR46018:SF2">
    <property type="entry name" value="ZINC PHOSPHODIESTERASE ELAC PROTEIN 1"/>
    <property type="match status" value="1"/>
</dbReference>
<keyword evidence="7 9" id="KW-0862">Zinc</keyword>
<protein>
    <recommendedName>
        <fullName evidence="9">Ribonuclease BN</fullName>
        <shortName evidence="9">RNase BN</shortName>
        <ecNumber evidence="9">3.1.-.-</ecNumber>
    </recommendedName>
    <alternativeName>
        <fullName evidence="9">Ribonuclease Z homolog</fullName>
        <shortName evidence="9">RNase Z homolog</shortName>
    </alternativeName>
</protein>
<keyword evidence="2 9" id="KW-0819">tRNA processing</keyword>
<gene>
    <name evidence="11" type="primary">rnz</name>
    <name evidence="9" type="synonym">rbn</name>
    <name evidence="11" type="ORF">PROSTU_04109</name>
</gene>
<accession>A0AA86YFV0</accession>
<name>A0AA86YFV0_PROST</name>
<dbReference type="Pfam" id="PF12706">
    <property type="entry name" value="Lactamase_B_2"/>
    <property type="match status" value="1"/>
</dbReference>
<feature type="binding site" evidence="9">
    <location>
        <position position="274"/>
    </location>
    <ligand>
        <name>Zn(2+)</name>
        <dbReference type="ChEBI" id="CHEBI:29105"/>
        <label>2</label>
        <note>catalytic</note>
    </ligand>
</feature>
<feature type="active site" description="Proton acceptor" evidence="9">
    <location>
        <position position="72"/>
    </location>
</feature>
<evidence type="ECO:0000256" key="8">
    <source>
        <dbReference type="ARBA" id="ARBA00022839"/>
    </source>
</evidence>
<dbReference type="AlphaFoldDB" id="A0AA86YFV0"/>
<dbReference type="PANTHER" id="PTHR46018">
    <property type="entry name" value="ZINC PHOSPHODIESTERASE ELAC PROTEIN 1"/>
    <property type="match status" value="1"/>
</dbReference>
<dbReference type="InterPro" id="IPR036866">
    <property type="entry name" value="RibonucZ/Hydroxyglut_hydro"/>
</dbReference>
<feature type="binding site" evidence="9">
    <location>
        <position position="216"/>
    </location>
    <ligand>
        <name>Zn(2+)</name>
        <dbReference type="ChEBI" id="CHEBI:29105"/>
        <label>2</label>
        <note>catalytic</note>
    </ligand>
</feature>
<dbReference type="NCBIfam" id="NF000800">
    <property type="entry name" value="PRK00055.1-1"/>
    <property type="match status" value="1"/>
</dbReference>
<feature type="binding site" evidence="9">
    <location>
        <position position="216"/>
    </location>
    <ligand>
        <name>Zn(2+)</name>
        <dbReference type="ChEBI" id="CHEBI:29105"/>
        <label>1</label>
        <note>catalytic</note>
    </ligand>
</feature>
<comment type="caution">
    <text evidence="11">The sequence shown here is derived from an EMBL/GenBank/DDBJ whole genome shotgun (WGS) entry which is preliminary data.</text>
</comment>
<feature type="binding site" evidence="9">
    <location>
        <position position="73"/>
    </location>
    <ligand>
        <name>Zn(2+)</name>
        <dbReference type="ChEBI" id="CHEBI:29105"/>
        <label>2</label>
        <note>catalytic</note>
    </ligand>
</feature>
<dbReference type="Proteomes" id="UP000004506">
    <property type="component" value="Unassembled WGS sequence"/>
</dbReference>
<organism evidence="11 12">
    <name type="scientific">Providencia stuartii ATCC 25827</name>
    <dbReference type="NCBI Taxonomy" id="471874"/>
    <lineage>
        <taxon>Bacteria</taxon>
        <taxon>Pseudomonadati</taxon>
        <taxon>Pseudomonadota</taxon>
        <taxon>Gammaproteobacteria</taxon>
        <taxon>Enterobacterales</taxon>
        <taxon>Morganellaceae</taxon>
        <taxon>Providencia</taxon>
    </lineage>
</organism>
<feature type="binding site" evidence="9">
    <location>
        <position position="68"/>
    </location>
    <ligand>
        <name>Zn(2+)</name>
        <dbReference type="ChEBI" id="CHEBI:29105"/>
        <label>1</label>
        <note>catalytic</note>
    </ligand>
</feature>
<proteinExistence type="inferred from homology"/>
<feature type="binding site" evidence="9">
    <location>
        <position position="145"/>
    </location>
    <ligand>
        <name>Zn(2+)</name>
        <dbReference type="ChEBI" id="CHEBI:29105"/>
        <label>1</label>
        <note>catalytic</note>
    </ligand>
</feature>
<comment type="similarity">
    <text evidence="9">Belongs to the RNase Z family. RNase BN subfamily.</text>
</comment>
<keyword evidence="6 9" id="KW-0378">Hydrolase</keyword>